<evidence type="ECO:0000313" key="9">
    <source>
        <dbReference type="Proteomes" id="UP000317496"/>
    </source>
</evidence>
<evidence type="ECO:0000256" key="1">
    <source>
        <dbReference type="ARBA" id="ARBA00022475"/>
    </source>
</evidence>
<dbReference type="AlphaFoldDB" id="A0A516H0B1"/>
<accession>A0A516H0B1</accession>
<dbReference type="InterPro" id="IPR010445">
    <property type="entry name" value="LapA_dom"/>
</dbReference>
<evidence type="ECO:0000256" key="2">
    <source>
        <dbReference type="ARBA" id="ARBA00022692"/>
    </source>
</evidence>
<dbReference type="GO" id="GO:0005886">
    <property type="term" value="C:plasma membrane"/>
    <property type="evidence" value="ECO:0007669"/>
    <property type="project" value="InterPro"/>
</dbReference>
<evidence type="ECO:0000313" key="8">
    <source>
        <dbReference type="EMBL" id="QDO97219.1"/>
    </source>
</evidence>
<keyword evidence="2 6" id="KW-0812">Transmembrane</keyword>
<evidence type="ECO:0000256" key="4">
    <source>
        <dbReference type="ARBA" id="ARBA00023136"/>
    </source>
</evidence>
<evidence type="ECO:0000256" key="3">
    <source>
        <dbReference type="ARBA" id="ARBA00022989"/>
    </source>
</evidence>
<reference evidence="8 9" key="1">
    <citation type="submission" date="2019-07" db="EMBL/GenBank/DDBJ databases">
        <title>Genome sequencing for Ferrovibrio sp. K5.</title>
        <authorList>
            <person name="Park S.-J."/>
        </authorList>
    </citation>
    <scope>NUCLEOTIDE SEQUENCE [LARGE SCALE GENOMIC DNA]</scope>
    <source>
        <strain evidence="8 9">K5</strain>
    </source>
</reference>
<dbReference type="Proteomes" id="UP000317496">
    <property type="component" value="Chromosome"/>
</dbReference>
<dbReference type="RefSeq" id="WP_144068200.1">
    <property type="nucleotide sequence ID" value="NZ_CP041636.1"/>
</dbReference>
<evidence type="ECO:0000259" key="7">
    <source>
        <dbReference type="Pfam" id="PF06305"/>
    </source>
</evidence>
<keyword evidence="3 6" id="KW-1133">Transmembrane helix</keyword>
<feature type="transmembrane region" description="Helical" evidence="6">
    <location>
        <begin position="42"/>
        <end position="63"/>
    </location>
</feature>
<proteinExistence type="predicted"/>
<protein>
    <submittedName>
        <fullName evidence="8">LapA family protein</fullName>
    </submittedName>
</protein>
<keyword evidence="9" id="KW-1185">Reference proteome</keyword>
<keyword evidence="1" id="KW-1003">Cell membrane</keyword>
<feature type="domain" description="Lipopolysaccharide assembly protein A" evidence="7">
    <location>
        <begin position="24"/>
        <end position="82"/>
    </location>
</feature>
<name>A0A516H0B1_9PROT</name>
<evidence type="ECO:0000256" key="6">
    <source>
        <dbReference type="SAM" id="Phobius"/>
    </source>
</evidence>
<feature type="region of interest" description="Disordered" evidence="5">
    <location>
        <begin position="74"/>
        <end position="110"/>
    </location>
</feature>
<keyword evidence="4 6" id="KW-0472">Membrane</keyword>
<organism evidence="8 9">
    <name type="scientific">Ferrovibrio terrae</name>
    <dbReference type="NCBI Taxonomy" id="2594003"/>
    <lineage>
        <taxon>Bacteria</taxon>
        <taxon>Pseudomonadati</taxon>
        <taxon>Pseudomonadota</taxon>
        <taxon>Alphaproteobacteria</taxon>
        <taxon>Rhodospirillales</taxon>
        <taxon>Rhodospirillaceae</taxon>
        <taxon>Ferrovibrio</taxon>
    </lineage>
</organism>
<dbReference type="KEGG" id="fer:FNB15_08025"/>
<dbReference type="EMBL" id="CP041636">
    <property type="protein sequence ID" value="QDO97219.1"/>
    <property type="molecule type" value="Genomic_DNA"/>
</dbReference>
<evidence type="ECO:0000256" key="5">
    <source>
        <dbReference type="SAM" id="MobiDB-lite"/>
    </source>
</evidence>
<sequence length="110" mass="11810">MRFLRVFIGALLLLILIVFAVANKNAVTVSVDPLPFEIELPLYLLVFAVFFTGLVVGVLVGRLNAWSASRRKAEAEKQRQARQALQGAKPAPAATSGTDSAQLPPPSPLV</sequence>
<dbReference type="Pfam" id="PF06305">
    <property type="entry name" value="LapA_dom"/>
    <property type="match status" value="1"/>
</dbReference>
<gene>
    <name evidence="8" type="ORF">FNB15_08025</name>
</gene>